<dbReference type="EC" id="5.6.2.1" evidence="10"/>
<evidence type="ECO:0000256" key="2">
    <source>
        <dbReference type="ARBA" id="ARBA00009446"/>
    </source>
</evidence>
<dbReference type="GO" id="GO:0003917">
    <property type="term" value="F:DNA topoisomerase type I (single strand cut, ATP-independent) activity"/>
    <property type="evidence" value="ECO:0007669"/>
    <property type="project" value="UniProtKB-UniRule"/>
</dbReference>
<dbReference type="InterPro" id="IPR003601">
    <property type="entry name" value="Topo_IA_2"/>
</dbReference>
<dbReference type="GO" id="GO:0003677">
    <property type="term" value="F:DNA binding"/>
    <property type="evidence" value="ECO:0007669"/>
    <property type="project" value="UniProtKB-KW"/>
</dbReference>
<dbReference type="InterPro" id="IPR013497">
    <property type="entry name" value="Topo_IA_cen"/>
</dbReference>
<feature type="region of interest" description="Disordered" evidence="11">
    <location>
        <begin position="976"/>
        <end position="1003"/>
    </location>
</feature>
<dbReference type="InterPro" id="IPR023405">
    <property type="entry name" value="Topo_IA_core_domain"/>
</dbReference>
<sequence>MDLAAPGPGLFYCPSFLYLVSHVTPMARASSADGPKTDAPTKTRKVAKVKAKATEAKAKAKPKAAEGAAKKAPAKKAAKAATPKAAKAPKATKAPKAAAAAPAAAPEEGDEAEGGSEGASARGKQLVIVESPAKAKTINKYLGSNFVVQASVGHIRDLPTKSEKGAKQPVPGVDLEHGFRPTYVVLTNKSKTVADLKRLAKSASQVWFATDLDREGEAIAWHLAEELRIPPQAARRVVFNAITQQAVHRAFANPRPIDVNKVNAQQARRILDRIVGYQASPLLWKKVARGLSAGRVQSVAVKLIVEREREIAAFVPDERWEVTVRLCVDPSQAAPLASAWAQFLATVDEKGKGPTLKAQNTWMSQHAAIEAELVELGGEKFSLTAAATAPRDLSADVARAVEAVGLRDLKITARDNPEGKGPQKTLRTVTGAVDPGVRYRVKSVETKRTTSRPLAPFITSSLQIAAANQLGFTTQRTMRAAQQLYEGIAIPGEGQVGLITYMRTDATALSAEALTQIRGFIGSRFGEPYLPEKPNIYTSSNKDAQEAHEAIRPTDINRRPEDLREALTDEQFKLYSLIWARTVACQMTPAQWDATAVMFERADKPTGAVVRATGRTLAFDGFLKVLGVQATDEQTLPTLGEGQAFGTFSIEPQQKFQSPPPRYTEASLVKTLEAEGIGRPSTYASIISVIQERKYVEQLDRRFYATDLGEVVTDKLVEAFSDLMDVGYTRAMEAQLDEIEDKGADWQKMLERFYGGFRRSLDRASDTMTHAKAEAQPAIYKCPECGAPTCYRFGKNGRFLSCTRYPECNYAAPITRDGRPLLPERVDMVCPEDGSDMELRNSRFGPFLASVNFPNTKFVINLDKKEGVKLPTPPALEVDVPCPKCGAPLNLRMGKRGPWLGCSKFPKCRGRLAWTALDEAKQAALSKQLAAHEKAHPPIVLKRRDGSVIAEGTPVADLLIPGGLAELEIHPDALADKAAGDNKPATVVAAPAPAPEKAPSLRN</sequence>
<dbReference type="PANTHER" id="PTHR42785">
    <property type="entry name" value="DNA TOPOISOMERASE, TYPE IA, CORE"/>
    <property type="match status" value="1"/>
</dbReference>
<comment type="subunit">
    <text evidence="10">Monomer.</text>
</comment>
<evidence type="ECO:0000256" key="5">
    <source>
        <dbReference type="ARBA" id="ARBA00022833"/>
    </source>
</evidence>
<evidence type="ECO:0000259" key="12">
    <source>
        <dbReference type="PROSITE" id="PS50880"/>
    </source>
</evidence>
<protein>
    <recommendedName>
        <fullName evidence="10">DNA topoisomerase 1</fullName>
        <ecNumber evidence="10">5.6.2.1</ecNumber>
    </recommendedName>
    <alternativeName>
        <fullName evidence="10">DNA topoisomerase I</fullName>
    </alternativeName>
</protein>
<gene>
    <name evidence="10" type="primary">topA</name>
    <name evidence="14" type="ORF">SAMN02745121_07924</name>
</gene>
<proteinExistence type="inferred from homology"/>
<dbReference type="GO" id="GO:0005694">
    <property type="term" value="C:chromosome"/>
    <property type="evidence" value="ECO:0007669"/>
    <property type="project" value="InterPro"/>
</dbReference>
<evidence type="ECO:0000313" key="14">
    <source>
        <dbReference type="EMBL" id="SFF28480.1"/>
    </source>
</evidence>
<feature type="site" description="Interaction with DNA" evidence="10">
    <location>
        <position position="269"/>
    </location>
</feature>
<dbReference type="InterPro" id="IPR003602">
    <property type="entry name" value="Topo_IA_DNA-bd_dom"/>
</dbReference>
<feature type="domain" description="Topo IA-type catalytic" evidence="13">
    <location>
        <begin position="258"/>
        <end position="761"/>
    </location>
</feature>
<evidence type="ECO:0000256" key="4">
    <source>
        <dbReference type="ARBA" id="ARBA00022771"/>
    </source>
</evidence>
<dbReference type="STRING" id="54.SAMN02745121_07924"/>
<dbReference type="InterPro" id="IPR013826">
    <property type="entry name" value="Topo_IA_cen_sub3"/>
</dbReference>
<dbReference type="CDD" id="cd00186">
    <property type="entry name" value="TOP1Ac"/>
    <property type="match status" value="1"/>
</dbReference>
<feature type="site" description="Interaction with DNA" evidence="10">
    <location>
        <position position="503"/>
    </location>
</feature>
<feature type="domain" description="Toprim" evidence="12">
    <location>
        <begin position="124"/>
        <end position="242"/>
    </location>
</feature>
<dbReference type="GO" id="GO:0008270">
    <property type="term" value="F:zinc ion binding"/>
    <property type="evidence" value="ECO:0007669"/>
    <property type="project" value="UniProtKB-KW"/>
</dbReference>
<feature type="compositionally biased region" description="Basic residues" evidence="11">
    <location>
        <begin position="42"/>
        <end position="51"/>
    </location>
</feature>
<evidence type="ECO:0000256" key="7">
    <source>
        <dbReference type="ARBA" id="ARBA00023029"/>
    </source>
</evidence>
<feature type="site" description="Interaction with DNA" evidence="10">
    <location>
        <position position="154"/>
    </location>
</feature>
<name>A0A1I2HGQ0_9BACT</name>
<dbReference type="InterPro" id="IPR013825">
    <property type="entry name" value="Topo_IA_cen_sub2"/>
</dbReference>
<feature type="compositionally biased region" description="Low complexity" evidence="11">
    <location>
        <begin position="983"/>
        <end position="1003"/>
    </location>
</feature>
<dbReference type="SMART" id="SM00436">
    <property type="entry name" value="TOP1Bc"/>
    <property type="match status" value="1"/>
</dbReference>
<dbReference type="InterPro" id="IPR013824">
    <property type="entry name" value="Topo_IA_cen_sub1"/>
</dbReference>
<feature type="site" description="Interaction with DNA" evidence="10">
    <location>
        <position position="272"/>
    </location>
</feature>
<dbReference type="Proteomes" id="UP000199400">
    <property type="component" value="Unassembled WGS sequence"/>
</dbReference>
<dbReference type="SUPFAM" id="SSF57783">
    <property type="entry name" value="Zinc beta-ribbon"/>
    <property type="match status" value="3"/>
</dbReference>
<dbReference type="Pfam" id="PF01751">
    <property type="entry name" value="Toprim"/>
    <property type="match status" value="1"/>
</dbReference>
<dbReference type="Gene3D" id="2.70.20.10">
    <property type="entry name" value="Topoisomerase I, domain 3"/>
    <property type="match status" value="2"/>
</dbReference>
<keyword evidence="9 10" id="KW-0413">Isomerase</keyword>
<comment type="similarity">
    <text evidence="2 10">Belongs to the type IA topoisomerase family.</text>
</comment>
<dbReference type="InterPro" id="IPR013498">
    <property type="entry name" value="Topo_IA_Znf"/>
</dbReference>
<dbReference type="Gene3D" id="3.40.50.140">
    <property type="match status" value="1"/>
</dbReference>
<dbReference type="InterPro" id="IPR023406">
    <property type="entry name" value="Topo_IA_AS"/>
</dbReference>
<organism evidence="14 15">
    <name type="scientific">Nannocystis exedens</name>
    <dbReference type="NCBI Taxonomy" id="54"/>
    <lineage>
        <taxon>Bacteria</taxon>
        <taxon>Pseudomonadati</taxon>
        <taxon>Myxococcota</taxon>
        <taxon>Polyangia</taxon>
        <taxon>Nannocystales</taxon>
        <taxon>Nannocystaceae</taxon>
        <taxon>Nannocystis</taxon>
    </lineage>
</organism>
<dbReference type="InterPro" id="IPR000380">
    <property type="entry name" value="Topo_IA"/>
</dbReference>
<dbReference type="PROSITE" id="PS00396">
    <property type="entry name" value="TOPO_IA_1"/>
    <property type="match status" value="1"/>
</dbReference>
<keyword evidence="6" id="KW-0460">Magnesium</keyword>
<evidence type="ECO:0000256" key="11">
    <source>
        <dbReference type="SAM" id="MobiDB-lite"/>
    </source>
</evidence>
<feature type="site" description="Interaction with DNA" evidence="10">
    <location>
        <position position="284"/>
    </location>
</feature>
<comment type="function">
    <text evidence="10">Releases the supercoiling and torsional tension of DNA, which is introduced during the DNA replication and transcription, by transiently cleaving and rejoining one strand of the DNA duplex. Introduces a single-strand break via transesterification at a target site in duplex DNA. The scissile phosphodiester is attacked by the catalytic tyrosine of the enzyme, resulting in the formation of a DNA-(5'-phosphotyrosyl)-enzyme intermediate and the expulsion of a 3'-OH DNA strand. The free DNA strand then undergoes passage around the unbroken strand, thus removing DNA supercoils. Finally, in the religation step, the DNA 3'-OH attacks the covalent intermediate to expel the active-site tyrosine and restore the DNA phosphodiester backbone.</text>
</comment>
<dbReference type="Gene3D" id="1.10.290.10">
    <property type="entry name" value="Topoisomerase I, domain 4"/>
    <property type="match status" value="1"/>
</dbReference>
<dbReference type="CDD" id="cd03363">
    <property type="entry name" value="TOPRIM_TopoIA_TopoI"/>
    <property type="match status" value="1"/>
</dbReference>
<dbReference type="Gene3D" id="1.10.460.10">
    <property type="entry name" value="Topoisomerase I, domain 2"/>
    <property type="match status" value="2"/>
</dbReference>
<dbReference type="SUPFAM" id="SSF56712">
    <property type="entry name" value="Prokaryotic type I DNA topoisomerase"/>
    <property type="match status" value="1"/>
</dbReference>
<keyword evidence="3" id="KW-0479">Metal-binding</keyword>
<feature type="region of interest" description="Interaction with DNA" evidence="10">
    <location>
        <begin position="292"/>
        <end position="297"/>
    </location>
</feature>
<evidence type="ECO:0000256" key="6">
    <source>
        <dbReference type="ARBA" id="ARBA00022842"/>
    </source>
</evidence>
<evidence type="ECO:0000259" key="13">
    <source>
        <dbReference type="PROSITE" id="PS52039"/>
    </source>
</evidence>
<dbReference type="EMBL" id="FOMX01000042">
    <property type="protein sequence ID" value="SFF28480.1"/>
    <property type="molecule type" value="Genomic_DNA"/>
</dbReference>
<keyword evidence="4" id="KW-0863">Zinc-finger</keyword>
<dbReference type="PROSITE" id="PS52039">
    <property type="entry name" value="TOPO_IA_2"/>
    <property type="match status" value="1"/>
</dbReference>
<dbReference type="PANTHER" id="PTHR42785:SF1">
    <property type="entry name" value="DNA TOPOISOMERASE"/>
    <property type="match status" value="1"/>
</dbReference>
<keyword evidence="7 10" id="KW-0799">Topoisomerase</keyword>
<feature type="compositionally biased region" description="Low complexity" evidence="11">
    <location>
        <begin position="79"/>
        <end position="106"/>
    </location>
</feature>
<comment type="catalytic activity">
    <reaction evidence="1 10">
        <text>ATP-independent breakage of single-stranded DNA, followed by passage and rejoining.</text>
        <dbReference type="EC" id="5.6.2.1"/>
    </reaction>
</comment>
<dbReference type="PRINTS" id="PR00417">
    <property type="entry name" value="PRTPISMRASEI"/>
</dbReference>
<dbReference type="SMART" id="SM00493">
    <property type="entry name" value="TOPRIM"/>
    <property type="match status" value="1"/>
</dbReference>
<feature type="region of interest" description="Disordered" evidence="11">
    <location>
        <begin position="28"/>
        <end position="123"/>
    </location>
</feature>
<evidence type="ECO:0000256" key="9">
    <source>
        <dbReference type="ARBA" id="ARBA00023235"/>
    </source>
</evidence>
<feature type="site" description="Interaction with DNA" evidence="10">
    <location>
        <position position="277"/>
    </location>
</feature>
<dbReference type="AlphaFoldDB" id="A0A1I2HGQ0"/>
<dbReference type="InterPro" id="IPR028612">
    <property type="entry name" value="Topoisom_1_IA"/>
</dbReference>
<accession>A0A1I2HGQ0</accession>
<dbReference type="Pfam" id="PF01396">
    <property type="entry name" value="Zn_ribbon_Top1"/>
    <property type="match status" value="3"/>
</dbReference>
<keyword evidence="5" id="KW-0862">Zinc</keyword>
<dbReference type="Gene3D" id="3.30.65.10">
    <property type="entry name" value="Bacterial Topoisomerase I, domain 1"/>
    <property type="match status" value="3"/>
</dbReference>
<evidence type="ECO:0000256" key="10">
    <source>
        <dbReference type="HAMAP-Rule" id="MF_00952"/>
    </source>
</evidence>
<feature type="active site" description="O-(5'-phospho-DNA)-tyrosine intermediate" evidence="10">
    <location>
        <position position="501"/>
    </location>
</feature>
<keyword evidence="8 10" id="KW-0238">DNA-binding</keyword>
<dbReference type="PROSITE" id="PS50880">
    <property type="entry name" value="TOPRIM"/>
    <property type="match status" value="1"/>
</dbReference>
<keyword evidence="15" id="KW-1185">Reference proteome</keyword>
<dbReference type="Pfam" id="PF01131">
    <property type="entry name" value="Topoisom_bac"/>
    <property type="match status" value="2"/>
</dbReference>
<feature type="site" description="Interaction with DNA" evidence="10">
    <location>
        <position position="693"/>
    </location>
</feature>
<evidence type="ECO:0000256" key="8">
    <source>
        <dbReference type="ARBA" id="ARBA00023125"/>
    </source>
</evidence>
<dbReference type="HAMAP" id="MF_00952">
    <property type="entry name" value="Topoisom_1_prok"/>
    <property type="match status" value="1"/>
</dbReference>
<reference evidence="15" key="1">
    <citation type="submission" date="2016-10" db="EMBL/GenBank/DDBJ databases">
        <authorList>
            <person name="Varghese N."/>
            <person name="Submissions S."/>
        </authorList>
    </citation>
    <scope>NUCLEOTIDE SEQUENCE [LARGE SCALE GENOMIC DNA]</scope>
    <source>
        <strain evidence="15">ATCC 25963</strain>
    </source>
</reference>
<evidence type="ECO:0000256" key="3">
    <source>
        <dbReference type="ARBA" id="ARBA00022723"/>
    </source>
</evidence>
<feature type="site" description="Interaction with DNA" evidence="10">
    <location>
        <position position="268"/>
    </location>
</feature>
<dbReference type="InterPro" id="IPR034149">
    <property type="entry name" value="TOPRIM_TopoI"/>
</dbReference>
<evidence type="ECO:0000256" key="1">
    <source>
        <dbReference type="ARBA" id="ARBA00000213"/>
    </source>
</evidence>
<dbReference type="InterPro" id="IPR006171">
    <property type="entry name" value="TOPRIM_dom"/>
</dbReference>
<evidence type="ECO:0000313" key="15">
    <source>
        <dbReference type="Proteomes" id="UP000199400"/>
    </source>
</evidence>
<dbReference type="GO" id="GO:0006265">
    <property type="term" value="P:DNA topological change"/>
    <property type="evidence" value="ECO:0007669"/>
    <property type="project" value="UniProtKB-UniRule"/>
</dbReference>
<dbReference type="SMART" id="SM00437">
    <property type="entry name" value="TOP1Ac"/>
    <property type="match status" value="1"/>
</dbReference>